<keyword evidence="3" id="KW-1185">Reference proteome</keyword>
<evidence type="ECO:0000313" key="2">
    <source>
        <dbReference type="EMBL" id="MCD5316637.1"/>
    </source>
</evidence>
<dbReference type="PANTHER" id="PTHR33099:SF7">
    <property type="entry name" value="MYND-TYPE DOMAIN-CONTAINING PROTEIN"/>
    <property type="match status" value="1"/>
</dbReference>
<feature type="domain" description="Fe2OG dioxygenase" evidence="1">
    <location>
        <begin position="114"/>
        <end position="206"/>
    </location>
</feature>
<proteinExistence type="predicted"/>
<organism evidence="2 3">
    <name type="scientific">Kineosporia babensis</name>
    <dbReference type="NCBI Taxonomy" id="499548"/>
    <lineage>
        <taxon>Bacteria</taxon>
        <taxon>Bacillati</taxon>
        <taxon>Actinomycetota</taxon>
        <taxon>Actinomycetes</taxon>
        <taxon>Kineosporiales</taxon>
        <taxon>Kineosporiaceae</taxon>
        <taxon>Kineosporia</taxon>
    </lineage>
</organism>
<dbReference type="AlphaFoldDB" id="A0A9X1NKI1"/>
<dbReference type="Gene3D" id="2.60.120.620">
    <property type="entry name" value="q2cbj1_9rhob like domain"/>
    <property type="match status" value="1"/>
</dbReference>
<sequence length="757" mass="84404">MAAPREVLASLLSKQSEAAASVQLTAMQPAELRVEVAGLGRLKLPVSTAQAKKLRGLGQPARFGRREETLTDPSVRDTWQVPVELVSVDWQGALEHKLASLGAELGLPRGSWFRAELHSMLLYEEGQFFLPHQDSEKDDAMVATLVVTLPTEHTGGELVLHHLGEETVYRGLRDRISLVGFYADCRHEVRPVQSGYRVTLTYNLMLQGNPGLRQAEAQVIDGLAAAITAHFDEPLRPTTSSRPEHLAFLLDHEYSEHGLTWQKLKGSDAAAVAALRQAAEKAECDIVLGLSEIKETWDAWEDDGYYGETEGDEYQVNDLIEAEIGISWWRDAQGREVTGAGLYLSDSEVCAITPNSSMEPESSEYEGYMGNYGNTLDRWYRRAAVVMWPAARRFAIRAQADPAWALEELHSIARHSDPVAAAQQARELEPFWAGAVRTSAKQRQLLGDAIELSVVLGDAEVARLLLEPFRIERVRGEHAAALGRLVKEFGSAWFQDLVEDWFGSDDYTFYLGEDRRENWLTELPELCSALLGSTEARRECRLIARHLVVRSWTSLARLIERAAAHQSLRIRREALTGLGDPLSALLRAALAVGDKRVPKHVVEHCLKYEDLVADCVLQALRNAVEVDAGSDWEPPFLALGRAVAGHLQARVDAPIRAKTDWSIELPSGCACPLCVELKSFLADASDKRREWPLAKRDRQHLHGRIDGAELPVTHVTVRSGRPYTLVLAKTDQLFTLDEQRRQRDQADLEWLRTQGMA</sequence>
<accession>A0A9X1NKI1</accession>
<dbReference type="Pfam" id="PF13640">
    <property type="entry name" value="2OG-FeII_Oxy_3"/>
    <property type="match status" value="1"/>
</dbReference>
<evidence type="ECO:0000313" key="3">
    <source>
        <dbReference type="Proteomes" id="UP001138997"/>
    </source>
</evidence>
<name>A0A9X1NKI1_9ACTN</name>
<dbReference type="PROSITE" id="PS51471">
    <property type="entry name" value="FE2OG_OXY"/>
    <property type="match status" value="1"/>
</dbReference>
<dbReference type="EMBL" id="JAJOMB010000032">
    <property type="protein sequence ID" value="MCD5316637.1"/>
    <property type="molecule type" value="Genomic_DNA"/>
</dbReference>
<protein>
    <submittedName>
        <fullName evidence="2">2OG-Fe(II) oxygenase</fullName>
    </submittedName>
</protein>
<dbReference type="InterPro" id="IPR044862">
    <property type="entry name" value="Pro_4_hyd_alph_FE2OG_OXY"/>
</dbReference>
<reference evidence="2" key="1">
    <citation type="submission" date="2021-11" db="EMBL/GenBank/DDBJ databases">
        <title>Streptomyces corallinus and Kineosporia corallina sp. nov., two new coral-derived marine actinobacteria.</title>
        <authorList>
            <person name="Buangrab K."/>
            <person name="Sutthacheep M."/>
            <person name="Yeemin T."/>
            <person name="Harunari E."/>
            <person name="Igarashi Y."/>
            <person name="Sripreechasak P."/>
            <person name="Kanchanasin P."/>
            <person name="Tanasupawat S."/>
            <person name="Phongsopitanun W."/>
        </authorList>
    </citation>
    <scope>NUCLEOTIDE SEQUENCE</scope>
    <source>
        <strain evidence="2">JCM 31032</strain>
    </source>
</reference>
<dbReference type="Proteomes" id="UP001138997">
    <property type="component" value="Unassembled WGS sequence"/>
</dbReference>
<comment type="caution">
    <text evidence="2">The sequence shown here is derived from an EMBL/GenBank/DDBJ whole genome shotgun (WGS) entry which is preliminary data.</text>
</comment>
<dbReference type="InterPro" id="IPR005123">
    <property type="entry name" value="Oxoglu/Fe-dep_dioxygenase_dom"/>
</dbReference>
<evidence type="ECO:0000259" key="1">
    <source>
        <dbReference type="PROSITE" id="PS51471"/>
    </source>
</evidence>
<dbReference type="PANTHER" id="PTHR33099">
    <property type="entry name" value="FE2OG DIOXYGENASE DOMAIN-CONTAINING PROTEIN"/>
    <property type="match status" value="1"/>
</dbReference>
<gene>
    <name evidence="2" type="ORF">LR394_37640</name>
</gene>
<dbReference type="RefSeq" id="WP_231449488.1">
    <property type="nucleotide sequence ID" value="NZ_JAJOMB010000032.1"/>
</dbReference>